<dbReference type="Gene3D" id="3.40.50.300">
    <property type="entry name" value="P-loop containing nucleotide triphosphate hydrolases"/>
    <property type="match status" value="1"/>
</dbReference>
<keyword evidence="2" id="KW-1185">Reference proteome</keyword>
<protein>
    <recommendedName>
        <fullName evidence="3">Zona occludens toxin N-terminal domain-containing protein</fullName>
    </recommendedName>
</protein>
<dbReference type="Proteomes" id="UP000267821">
    <property type="component" value="Unassembled WGS sequence"/>
</dbReference>
<dbReference type="InterPro" id="IPR027417">
    <property type="entry name" value="P-loop_NTPase"/>
</dbReference>
<accession>A0A3N4M3R5</accession>
<dbReference type="SUPFAM" id="SSF52540">
    <property type="entry name" value="P-loop containing nucleoside triphosphate hydrolases"/>
    <property type="match status" value="1"/>
</dbReference>
<dbReference type="STRING" id="1051890.A0A3N4M3R5"/>
<name>A0A3N4M3R5_9PEZI</name>
<organism evidence="1 2">
    <name type="scientific">Terfezia boudieri ATCC MYA-4762</name>
    <dbReference type="NCBI Taxonomy" id="1051890"/>
    <lineage>
        <taxon>Eukaryota</taxon>
        <taxon>Fungi</taxon>
        <taxon>Dikarya</taxon>
        <taxon>Ascomycota</taxon>
        <taxon>Pezizomycotina</taxon>
        <taxon>Pezizomycetes</taxon>
        <taxon>Pezizales</taxon>
        <taxon>Pezizaceae</taxon>
        <taxon>Terfezia</taxon>
    </lineage>
</organism>
<dbReference type="AlphaFoldDB" id="A0A3N4M3R5"/>
<reference evidence="1 2" key="1">
    <citation type="journal article" date="2018" name="Nat. Ecol. Evol.">
        <title>Pezizomycetes genomes reveal the molecular basis of ectomycorrhizal truffle lifestyle.</title>
        <authorList>
            <person name="Murat C."/>
            <person name="Payen T."/>
            <person name="Noel B."/>
            <person name="Kuo A."/>
            <person name="Morin E."/>
            <person name="Chen J."/>
            <person name="Kohler A."/>
            <person name="Krizsan K."/>
            <person name="Balestrini R."/>
            <person name="Da Silva C."/>
            <person name="Montanini B."/>
            <person name="Hainaut M."/>
            <person name="Levati E."/>
            <person name="Barry K.W."/>
            <person name="Belfiori B."/>
            <person name="Cichocki N."/>
            <person name="Clum A."/>
            <person name="Dockter R.B."/>
            <person name="Fauchery L."/>
            <person name="Guy J."/>
            <person name="Iotti M."/>
            <person name="Le Tacon F."/>
            <person name="Lindquist E.A."/>
            <person name="Lipzen A."/>
            <person name="Malagnac F."/>
            <person name="Mello A."/>
            <person name="Molinier V."/>
            <person name="Miyauchi S."/>
            <person name="Poulain J."/>
            <person name="Riccioni C."/>
            <person name="Rubini A."/>
            <person name="Sitrit Y."/>
            <person name="Splivallo R."/>
            <person name="Traeger S."/>
            <person name="Wang M."/>
            <person name="Zifcakova L."/>
            <person name="Wipf D."/>
            <person name="Zambonelli A."/>
            <person name="Paolocci F."/>
            <person name="Nowrousian M."/>
            <person name="Ottonello S."/>
            <person name="Baldrian P."/>
            <person name="Spatafora J.W."/>
            <person name="Henrissat B."/>
            <person name="Nagy L.G."/>
            <person name="Aury J.M."/>
            <person name="Wincker P."/>
            <person name="Grigoriev I.V."/>
            <person name="Bonfante P."/>
            <person name="Martin F.M."/>
        </authorList>
    </citation>
    <scope>NUCLEOTIDE SEQUENCE [LARGE SCALE GENOMIC DNA]</scope>
    <source>
        <strain evidence="1 2">ATCC MYA-4762</strain>
    </source>
</reference>
<gene>
    <name evidence="1" type="ORF">L211DRAFT_859630</name>
</gene>
<dbReference type="EMBL" id="ML121527">
    <property type="protein sequence ID" value="RPB29690.1"/>
    <property type="molecule type" value="Genomic_DNA"/>
</dbReference>
<evidence type="ECO:0008006" key="3">
    <source>
        <dbReference type="Google" id="ProtNLM"/>
    </source>
</evidence>
<dbReference type="InParanoid" id="A0A3N4M3R5"/>
<proteinExistence type="predicted"/>
<sequence>MEGRRSVGQYSLFGTLLNSAHKKLNGTSTQPQQENRLFLNTNIPTSFFICGLQGSGKSHTLSCLLENYLIPSNLLGVLRSPLSALVLHYDPFSTKQAFRPCEAVFLAGIDPTFPTEPSIRSVTVLVSPSNYHNMCIAYGQIPHVAVRALRLRPRDLTCGSMQALMSIDQSHAVPLYMSQVVRILRTMSAESAVFDYRDFKRRLHGQGFKGPQKEMLEQRLSLLESFLNLDHEELQEPLLEDAPGALTIVDLSCPFVNQDMACLLFNICVELYLSSPKATGKVIAVDEAHKYMADTPGARVLTQQLLAIIRLQRHCNTRVVVATQEPTISPLLIGLTSVKIIHHFSSVDWYQALNKHLPQRNEGDPGSDHAETHKRTHFDQIAQLERGEAVVFDPSAILGGINIDFSTVPTYTGASIYDKCFVAKIRKRVTLDGGRSIVCVGEDG</sequence>
<dbReference type="OrthoDB" id="2316594at2759"/>
<evidence type="ECO:0000313" key="2">
    <source>
        <dbReference type="Proteomes" id="UP000267821"/>
    </source>
</evidence>
<evidence type="ECO:0000313" key="1">
    <source>
        <dbReference type="EMBL" id="RPB29690.1"/>
    </source>
</evidence>